<feature type="domain" description="Teneurin NHL" evidence="3">
    <location>
        <begin position="21"/>
        <end position="69"/>
    </location>
</feature>
<sequence length="111" mass="10580">TAAGVVSTLAGLAGASGSADGTGAAARFNYPAGVAVDAAGTVYVADQSNTTIRKITAAGVVSTLAGSAGNPGSADGTGAAARFYYPTGVAVDAAGAVYVADRANNTIRVIR</sequence>
<comment type="caution">
    <text evidence="4">The sequence shown here is derived from an EMBL/GenBank/DDBJ whole genome shotgun (WGS) entry which is preliminary data.</text>
</comment>
<dbReference type="InterPro" id="IPR011042">
    <property type="entry name" value="6-blade_b-propeller_TolB-like"/>
</dbReference>
<keyword evidence="5" id="KW-1185">Reference proteome</keyword>
<feature type="repeat" description="NHL" evidence="2">
    <location>
        <begin position="16"/>
        <end position="58"/>
    </location>
</feature>
<dbReference type="InterPro" id="IPR056822">
    <property type="entry name" value="TEN_NHL"/>
</dbReference>
<proteinExistence type="predicted"/>
<reference evidence="4 5" key="1">
    <citation type="submission" date="2020-11" db="EMBL/GenBank/DDBJ databases">
        <authorList>
            <person name="Kim M.K."/>
        </authorList>
    </citation>
    <scope>NUCLEOTIDE SEQUENCE [LARGE SCALE GENOMIC DNA]</scope>
    <source>
        <strain evidence="4 5">BT662</strain>
    </source>
</reference>
<dbReference type="EMBL" id="JADQDM010000021">
    <property type="protein sequence ID" value="MBF9224017.1"/>
    <property type="molecule type" value="Genomic_DNA"/>
</dbReference>
<feature type="non-terminal residue" evidence="4">
    <location>
        <position position="1"/>
    </location>
</feature>
<protein>
    <submittedName>
        <fullName evidence="4">DUF839 domain-containing protein</fullName>
    </submittedName>
</protein>
<dbReference type="PANTHER" id="PTHR13833:SF71">
    <property type="entry name" value="NHL DOMAIN-CONTAINING PROTEIN"/>
    <property type="match status" value="1"/>
</dbReference>
<name>A0ABS0IAR7_9BACT</name>
<evidence type="ECO:0000256" key="1">
    <source>
        <dbReference type="ARBA" id="ARBA00022737"/>
    </source>
</evidence>
<dbReference type="Pfam" id="PF25021">
    <property type="entry name" value="TEN_NHL"/>
    <property type="match status" value="1"/>
</dbReference>
<dbReference type="PANTHER" id="PTHR13833">
    <property type="match status" value="1"/>
</dbReference>
<dbReference type="InterPro" id="IPR001258">
    <property type="entry name" value="NHL_repeat"/>
</dbReference>
<keyword evidence="1" id="KW-0677">Repeat</keyword>
<dbReference type="Proteomes" id="UP000618931">
    <property type="component" value="Unassembled WGS sequence"/>
</dbReference>
<dbReference type="SUPFAM" id="SSF101898">
    <property type="entry name" value="NHL repeat"/>
    <property type="match status" value="1"/>
</dbReference>
<evidence type="ECO:0000259" key="3">
    <source>
        <dbReference type="Pfam" id="PF25021"/>
    </source>
</evidence>
<feature type="repeat" description="NHL" evidence="2">
    <location>
        <begin position="83"/>
        <end position="111"/>
    </location>
</feature>
<dbReference type="Pfam" id="PF01436">
    <property type="entry name" value="NHL"/>
    <property type="match status" value="1"/>
</dbReference>
<evidence type="ECO:0000313" key="5">
    <source>
        <dbReference type="Proteomes" id="UP000618931"/>
    </source>
</evidence>
<gene>
    <name evidence="4" type="ORF">I2H31_23140</name>
</gene>
<dbReference type="PROSITE" id="PS51125">
    <property type="entry name" value="NHL"/>
    <property type="match status" value="2"/>
</dbReference>
<dbReference type="Gene3D" id="2.120.10.30">
    <property type="entry name" value="TolB, C-terminal domain"/>
    <property type="match status" value="1"/>
</dbReference>
<accession>A0ABS0IAR7</accession>
<evidence type="ECO:0000256" key="2">
    <source>
        <dbReference type="PROSITE-ProRule" id="PRU00504"/>
    </source>
</evidence>
<evidence type="ECO:0000313" key="4">
    <source>
        <dbReference type="EMBL" id="MBF9224017.1"/>
    </source>
</evidence>
<organism evidence="4 5">
    <name type="scientific">Hymenobacter ruricola</name>
    <dbReference type="NCBI Taxonomy" id="2791023"/>
    <lineage>
        <taxon>Bacteria</taxon>
        <taxon>Pseudomonadati</taxon>
        <taxon>Bacteroidota</taxon>
        <taxon>Cytophagia</taxon>
        <taxon>Cytophagales</taxon>
        <taxon>Hymenobacteraceae</taxon>
        <taxon>Hymenobacter</taxon>
    </lineage>
</organism>